<keyword evidence="3" id="KW-0378">Hydrolase</keyword>
<feature type="active site" description="Proton donor" evidence="6">
    <location>
        <position position="169"/>
    </location>
</feature>
<dbReference type="InterPro" id="IPR026283">
    <property type="entry name" value="B-gal_1-like"/>
</dbReference>
<dbReference type="PANTHER" id="PTHR23421">
    <property type="entry name" value="BETA-GALACTOSIDASE RELATED"/>
    <property type="match status" value="1"/>
</dbReference>
<dbReference type="AlphaFoldDB" id="A0A1J4J5A7"/>
<comment type="similarity">
    <text evidence="1 7">Belongs to the glycosyl hydrolase 35 family.</text>
</comment>
<dbReference type="SUPFAM" id="SSF49785">
    <property type="entry name" value="Galactose-binding domain-like"/>
    <property type="match status" value="1"/>
</dbReference>
<dbReference type="InterPro" id="IPR008979">
    <property type="entry name" value="Galactose-bd-like_sf"/>
</dbReference>
<evidence type="ECO:0000256" key="6">
    <source>
        <dbReference type="PIRSR" id="PIRSR006336-1"/>
    </source>
</evidence>
<sequence>MLFLFLASAFSERSFKIEGDSFMMDGKPFRYISGSFHYFRQLPSQWENTLKKMANGGLNTIQTYVAWNLHEPTKGNYNFEGMADLDKFLDLCEKLGLYVILRPGPFICAEWEFGGLPYWLYRDGVGILRSSDEVYMKHVTEWLTYLYKRVAKRMYHNGGNIIMVQIENEYGAYYACDKVYLQTLCEIAKQNLGEETVLFTVDNPFTFMVKCGAIPELAHVGIDFGTGVDPKGPMEIMQKYNGHGPYINPEYYTGWMDHWGEKHHTVSAEEIATYLDQQLSLNFSVNFYMYFGGTNFAYWNGATGDRIFYLAMPTSYDYDAPLSEAADMTYKYEVLRETIRKYNPDIPTYEVYNTTKRSYGSVTFTQGKSLYDALPDIGKKTVQADYPQTFEELDQAYGFVLYESNIAEGGKFVCEGIHDYGTIMTNKKISHSYLRFPDADVHVDAGELDILVENCGRTNFGWDFVDRKGLLNNVTVNKKMVTDWTMTSIPLDNIHDVKFTSSELPTGVPAFYRGTFTVDEVADTYLNPTGFKKGIAFINGFNIGRYWLKKPQLTLYVPQEILVQGENEIILFETGQIDSVGPVTFDDKPQIDIQ</sequence>
<dbReference type="PIRSF" id="PIRSF006336">
    <property type="entry name" value="B-gal"/>
    <property type="match status" value="1"/>
</dbReference>
<dbReference type="Gene3D" id="2.60.120.260">
    <property type="entry name" value="Galactose-binding domain-like"/>
    <property type="match status" value="2"/>
</dbReference>
<dbReference type="InterPro" id="IPR031330">
    <property type="entry name" value="Gly_Hdrlase_35_cat"/>
</dbReference>
<dbReference type="Gene3D" id="3.20.20.80">
    <property type="entry name" value="Glycosidases"/>
    <property type="match status" value="1"/>
</dbReference>
<dbReference type="FunFam" id="3.20.20.80:FF:000017">
    <property type="entry name" value="Beta-galactosidase"/>
    <property type="match status" value="1"/>
</dbReference>
<keyword evidence="12" id="KW-1185">Reference proteome</keyword>
<dbReference type="GO" id="GO:0005975">
    <property type="term" value="P:carbohydrate metabolic process"/>
    <property type="evidence" value="ECO:0007669"/>
    <property type="project" value="InterPro"/>
</dbReference>
<evidence type="ECO:0000313" key="11">
    <source>
        <dbReference type="EMBL" id="OHS93327.1"/>
    </source>
</evidence>
<dbReference type="VEuPathDB" id="TrichDB:TRFO_40415"/>
<dbReference type="OrthoDB" id="1657402at2759"/>
<keyword evidence="5" id="KW-0326">Glycosidase</keyword>
<dbReference type="EMBL" id="MLAK01001414">
    <property type="protein sequence ID" value="OHS93327.1"/>
    <property type="molecule type" value="Genomic_DNA"/>
</dbReference>
<evidence type="ECO:0000256" key="7">
    <source>
        <dbReference type="RuleBase" id="RU003679"/>
    </source>
</evidence>
<dbReference type="GeneID" id="94847892"/>
<reference evidence="11" key="1">
    <citation type="submission" date="2016-10" db="EMBL/GenBank/DDBJ databases">
        <authorList>
            <person name="Benchimol M."/>
            <person name="Almeida L.G."/>
            <person name="Vasconcelos A.T."/>
            <person name="Perreira-Neves A."/>
            <person name="Rosa I.A."/>
            <person name="Tasca T."/>
            <person name="Bogo M.R."/>
            <person name="de Souza W."/>
        </authorList>
    </citation>
    <scope>NUCLEOTIDE SEQUENCE [LARGE SCALE GENOMIC DNA]</scope>
    <source>
        <strain evidence="11">K</strain>
    </source>
</reference>
<dbReference type="PRINTS" id="PR00742">
    <property type="entry name" value="GLHYDRLASE35"/>
</dbReference>
<evidence type="ECO:0000256" key="3">
    <source>
        <dbReference type="ARBA" id="ARBA00022801"/>
    </source>
</evidence>
<feature type="domain" description="Beta-galactosidase galactose-binding" evidence="10">
    <location>
        <begin position="509"/>
        <end position="567"/>
    </location>
</feature>
<keyword evidence="4" id="KW-0325">Glycoprotein</keyword>
<dbReference type="GO" id="GO:0004565">
    <property type="term" value="F:beta-galactosidase activity"/>
    <property type="evidence" value="ECO:0007669"/>
    <property type="project" value="InterPro"/>
</dbReference>
<gene>
    <name evidence="11" type="primary">GLB1</name>
    <name evidence="11" type="ORF">TRFO_40415</name>
</gene>
<comment type="caution">
    <text evidence="11">The sequence shown here is derived from an EMBL/GenBank/DDBJ whole genome shotgun (WGS) entry which is preliminary data.</text>
</comment>
<proteinExistence type="inferred from homology"/>
<evidence type="ECO:0000259" key="9">
    <source>
        <dbReference type="Pfam" id="PF21317"/>
    </source>
</evidence>
<evidence type="ECO:0000259" key="10">
    <source>
        <dbReference type="Pfam" id="PF21467"/>
    </source>
</evidence>
<name>A0A1J4J5A7_9EUKA</name>
<organism evidence="11 12">
    <name type="scientific">Tritrichomonas foetus</name>
    <dbReference type="NCBI Taxonomy" id="1144522"/>
    <lineage>
        <taxon>Eukaryota</taxon>
        <taxon>Metamonada</taxon>
        <taxon>Parabasalia</taxon>
        <taxon>Tritrichomonadida</taxon>
        <taxon>Tritrichomonadidae</taxon>
        <taxon>Tritrichomonas</taxon>
    </lineage>
</organism>
<feature type="active site" description="Nucleophile" evidence="6">
    <location>
        <position position="250"/>
    </location>
</feature>
<evidence type="ECO:0000256" key="4">
    <source>
        <dbReference type="ARBA" id="ARBA00023180"/>
    </source>
</evidence>
<evidence type="ECO:0000256" key="2">
    <source>
        <dbReference type="ARBA" id="ARBA00022729"/>
    </source>
</evidence>
<dbReference type="InterPro" id="IPR001944">
    <property type="entry name" value="Glycoside_Hdrlase_35"/>
</dbReference>
<dbReference type="InterPro" id="IPR048913">
    <property type="entry name" value="BetaGal_gal-bd"/>
</dbReference>
<accession>A0A1J4J5A7</accession>
<dbReference type="Pfam" id="PF21317">
    <property type="entry name" value="BetaGal_ABD_1"/>
    <property type="match status" value="1"/>
</dbReference>
<dbReference type="Proteomes" id="UP000179807">
    <property type="component" value="Unassembled WGS sequence"/>
</dbReference>
<evidence type="ECO:0000256" key="5">
    <source>
        <dbReference type="ARBA" id="ARBA00023295"/>
    </source>
</evidence>
<keyword evidence="2" id="KW-0732">Signal</keyword>
<evidence type="ECO:0000259" key="8">
    <source>
        <dbReference type="Pfam" id="PF01301"/>
    </source>
</evidence>
<feature type="domain" description="Beta-galactosidase 1-like first all-beta" evidence="9">
    <location>
        <begin position="387"/>
        <end position="489"/>
    </location>
</feature>
<dbReference type="RefSeq" id="XP_068346464.1">
    <property type="nucleotide sequence ID" value="XM_068513188.1"/>
</dbReference>
<protein>
    <submittedName>
        <fullName evidence="11">Beta-galactosidase</fullName>
    </submittedName>
</protein>
<dbReference type="SUPFAM" id="SSF51445">
    <property type="entry name" value="(Trans)glycosidases"/>
    <property type="match status" value="1"/>
</dbReference>
<evidence type="ECO:0000256" key="1">
    <source>
        <dbReference type="ARBA" id="ARBA00009809"/>
    </source>
</evidence>
<dbReference type="InterPro" id="IPR017853">
    <property type="entry name" value="GH"/>
</dbReference>
<dbReference type="Pfam" id="PF21467">
    <property type="entry name" value="BetaGal_gal-bd"/>
    <property type="match status" value="1"/>
</dbReference>
<dbReference type="InterPro" id="IPR048912">
    <property type="entry name" value="BetaGal1-like_ABD1"/>
</dbReference>
<dbReference type="Pfam" id="PF01301">
    <property type="entry name" value="Glyco_hydro_35"/>
    <property type="match status" value="1"/>
</dbReference>
<feature type="domain" description="Glycoside hydrolase 35 catalytic" evidence="8">
    <location>
        <begin position="21"/>
        <end position="341"/>
    </location>
</feature>
<evidence type="ECO:0000313" key="12">
    <source>
        <dbReference type="Proteomes" id="UP000179807"/>
    </source>
</evidence>